<dbReference type="SMART" id="SM00020">
    <property type="entry name" value="Tryp_SPc"/>
    <property type="match status" value="1"/>
</dbReference>
<keyword evidence="9" id="KW-0964">Secreted</keyword>
<dbReference type="Gene3D" id="2.40.10.10">
    <property type="entry name" value="Trypsin-like serine proteases"/>
    <property type="match status" value="2"/>
</dbReference>
<feature type="domain" description="Peptidase S1" evidence="10">
    <location>
        <begin position="120"/>
        <end position="378"/>
    </location>
</feature>
<evidence type="ECO:0000256" key="9">
    <source>
        <dbReference type="RuleBase" id="RU366078"/>
    </source>
</evidence>
<evidence type="ECO:0000259" key="11">
    <source>
        <dbReference type="PROSITE" id="PS51888"/>
    </source>
</evidence>
<comment type="domain">
    <text evidence="9">The clip domain consists of 35-55 residues which are 'knitted' together usually by 3 conserved disulfide bonds forming a clip-like compact structure.</text>
</comment>
<dbReference type="GO" id="GO:0006508">
    <property type="term" value="P:proteolysis"/>
    <property type="evidence" value="ECO:0007669"/>
    <property type="project" value="UniProtKB-KW"/>
</dbReference>
<evidence type="ECO:0000256" key="2">
    <source>
        <dbReference type="ARBA" id="ARBA00022729"/>
    </source>
</evidence>
<dbReference type="Pfam" id="PF12032">
    <property type="entry name" value="CLIP"/>
    <property type="match status" value="1"/>
</dbReference>
<dbReference type="MEROPS" id="S01.427"/>
<feature type="signal peptide" evidence="9">
    <location>
        <begin position="1"/>
        <end position="22"/>
    </location>
</feature>
<dbReference type="InterPro" id="IPR009003">
    <property type="entry name" value="Peptidase_S1_PA"/>
</dbReference>
<keyword evidence="5" id="KW-1015">Disulfide bond</keyword>
<evidence type="ECO:0000256" key="4">
    <source>
        <dbReference type="ARBA" id="ARBA00022825"/>
    </source>
</evidence>
<evidence type="ECO:0000256" key="8">
    <source>
        <dbReference type="RuleBase" id="RU363034"/>
    </source>
</evidence>
<evidence type="ECO:0000256" key="3">
    <source>
        <dbReference type="ARBA" id="ARBA00022801"/>
    </source>
</evidence>
<dbReference type="InterPro" id="IPR033116">
    <property type="entry name" value="TRYPSIN_SER"/>
</dbReference>
<dbReference type="InterPro" id="IPR043504">
    <property type="entry name" value="Peptidase_S1_PA_chymotrypsin"/>
</dbReference>
<keyword evidence="4 8" id="KW-0720">Serine protease</keyword>
<dbReference type="SUPFAM" id="SSF50494">
    <property type="entry name" value="Trypsin-like serine proteases"/>
    <property type="match status" value="1"/>
</dbReference>
<dbReference type="PROSITE" id="PS50240">
    <property type="entry name" value="TRYPSIN_DOM"/>
    <property type="match status" value="1"/>
</dbReference>
<dbReference type="PRINTS" id="PR00722">
    <property type="entry name" value="CHYMOTRYPSIN"/>
</dbReference>
<dbReference type="PROSITE" id="PS00134">
    <property type="entry name" value="TRYPSIN_HIS"/>
    <property type="match status" value="1"/>
</dbReference>
<evidence type="ECO:0000256" key="5">
    <source>
        <dbReference type="ARBA" id="ARBA00023157"/>
    </source>
</evidence>
<dbReference type="SMART" id="SM00680">
    <property type="entry name" value="CLIP"/>
    <property type="match status" value="1"/>
</dbReference>
<dbReference type="FunFam" id="2.40.10.10:FF:000028">
    <property type="entry name" value="Serine protease easter"/>
    <property type="match status" value="1"/>
</dbReference>
<reference evidence="12" key="1">
    <citation type="submission" date="2006-06" db="EMBL/GenBank/DDBJ databases">
        <title>Cloning of Callinectes prophenoloxidase activating enzyme III.</title>
        <authorList>
            <person name="Chung J.S."/>
        </authorList>
    </citation>
    <scope>NUCLEOTIDE SEQUENCE</scope>
</reference>
<protein>
    <recommendedName>
        <fullName evidence="9">CLIP domain-containing serine protease</fullName>
        <ecNumber evidence="8">3.4.21.-</ecNumber>
    </recommendedName>
</protein>
<dbReference type="EMBL" id="DQ667138">
    <property type="protein sequence ID" value="ABG67960.1"/>
    <property type="molecule type" value="mRNA"/>
</dbReference>
<dbReference type="InterPro" id="IPR001314">
    <property type="entry name" value="Peptidase_S1A"/>
</dbReference>
<proteinExistence type="evidence at transcript level"/>
<feature type="chain" id="PRO_5023966606" description="CLIP domain-containing serine protease" evidence="9">
    <location>
        <begin position="23"/>
        <end position="379"/>
    </location>
</feature>
<evidence type="ECO:0000256" key="6">
    <source>
        <dbReference type="ARBA" id="ARBA00023180"/>
    </source>
</evidence>
<evidence type="ECO:0000256" key="1">
    <source>
        <dbReference type="ARBA" id="ARBA00022670"/>
    </source>
</evidence>
<dbReference type="AlphaFoldDB" id="Q0PZI6"/>
<evidence type="ECO:0000259" key="10">
    <source>
        <dbReference type="PROSITE" id="PS50240"/>
    </source>
</evidence>
<dbReference type="InterPro" id="IPR051487">
    <property type="entry name" value="Ser/Thr_Proteases_Immune/Dev"/>
</dbReference>
<dbReference type="PROSITE" id="PS51888">
    <property type="entry name" value="CLIP"/>
    <property type="match status" value="1"/>
</dbReference>
<organism evidence="12">
    <name type="scientific">Callinectes sapidus</name>
    <name type="common">Blue crab</name>
    <dbReference type="NCBI Taxonomy" id="6763"/>
    <lineage>
        <taxon>Eukaryota</taxon>
        <taxon>Metazoa</taxon>
        <taxon>Ecdysozoa</taxon>
        <taxon>Arthropoda</taxon>
        <taxon>Crustacea</taxon>
        <taxon>Multicrustacea</taxon>
        <taxon>Malacostraca</taxon>
        <taxon>Eumalacostraca</taxon>
        <taxon>Eucarida</taxon>
        <taxon>Decapoda</taxon>
        <taxon>Pleocyemata</taxon>
        <taxon>Brachyura</taxon>
        <taxon>Eubrachyura</taxon>
        <taxon>Portunoidea</taxon>
        <taxon>Portunidae</taxon>
        <taxon>Portuninae</taxon>
        <taxon>Callinectes</taxon>
    </lineage>
</organism>
<accession>Q0PZI6</accession>
<dbReference type="InterPro" id="IPR018114">
    <property type="entry name" value="TRYPSIN_HIS"/>
</dbReference>
<dbReference type="GO" id="GO:0004252">
    <property type="term" value="F:serine-type endopeptidase activity"/>
    <property type="evidence" value="ECO:0007669"/>
    <property type="project" value="UniProtKB-UniRule"/>
</dbReference>
<dbReference type="CDD" id="cd00190">
    <property type="entry name" value="Tryp_SPc"/>
    <property type="match status" value="1"/>
</dbReference>
<keyword evidence="1 8" id="KW-0645">Protease</keyword>
<dbReference type="Pfam" id="PF00089">
    <property type="entry name" value="Trypsin"/>
    <property type="match status" value="1"/>
</dbReference>
<dbReference type="InterPro" id="IPR038565">
    <property type="entry name" value="CLIP_sf"/>
</dbReference>
<feature type="domain" description="Clip" evidence="11">
    <location>
        <begin position="27"/>
        <end position="84"/>
    </location>
</feature>
<dbReference type="GO" id="GO:0005576">
    <property type="term" value="C:extracellular region"/>
    <property type="evidence" value="ECO:0007669"/>
    <property type="project" value="UniProtKB-SubCell"/>
</dbReference>
<keyword evidence="6" id="KW-0325">Glycoprotein</keyword>
<comment type="subcellular location">
    <subcellularLocation>
        <location evidence="9">Secreted</location>
    </subcellularLocation>
</comment>
<evidence type="ECO:0000256" key="7">
    <source>
        <dbReference type="ARBA" id="ARBA00024195"/>
    </source>
</evidence>
<keyword evidence="3 8" id="KW-0378">Hydrolase</keyword>
<dbReference type="PROSITE" id="PS00135">
    <property type="entry name" value="TRYPSIN_SER"/>
    <property type="match status" value="1"/>
</dbReference>
<dbReference type="Gene3D" id="3.30.1640.30">
    <property type="match status" value="1"/>
</dbReference>
<evidence type="ECO:0000313" key="12">
    <source>
        <dbReference type="EMBL" id="ABG67960.1"/>
    </source>
</evidence>
<dbReference type="PANTHER" id="PTHR24256">
    <property type="entry name" value="TRYPTASE-RELATED"/>
    <property type="match status" value="1"/>
</dbReference>
<keyword evidence="2 9" id="KW-0732">Signal</keyword>
<dbReference type="InterPro" id="IPR022700">
    <property type="entry name" value="CLIP"/>
</dbReference>
<name>Q0PZI6_CALSI</name>
<sequence length="379" mass="40433">MGYVSVAAVVVAAMATLVSCQARLGGSCVDGNGQAGTCVTIRSCPPLRELLQALITNTAPPNGFQILRESVCSLQRNSEPLMCCADSRTGGGGSGGGGGGGSGIDLLPKQCGVTGLVDRIIDGEDAPLLAWPWMALIRGRVPGQPNTWICGGVLINTRYVLTAAHCFKSSLRVQVEFVRIGEHTLSTAVDCQLGVCSPPAQDIVVEQIIQHPEYESPCKECNDIALLRLSRPAQLHTFHVAPICLPVDPPNDMGFSEAEFQGKFAYAAGWGSTSRNPLRPTTPNVLQQVLLPIHEGDFCRRLKNGYPNNRSTLCAGGEGKDTCKGDSGGPLMLGNRFETKRFVVGITSLGPTVCGRQSTQALYTNVHFYVPWILQTLRP</sequence>
<comment type="similarity">
    <text evidence="7 9">Belongs to the peptidase S1 family. CLIP subfamily.</text>
</comment>
<dbReference type="InterPro" id="IPR001254">
    <property type="entry name" value="Trypsin_dom"/>
</dbReference>
<dbReference type="EC" id="3.4.21.-" evidence="8"/>